<feature type="domain" description="Multidrug resistance protein MdtA-like alpha-helical hairpin" evidence="3">
    <location>
        <begin position="114"/>
        <end position="183"/>
    </location>
</feature>
<gene>
    <name evidence="5" type="ORF">ACFQ4G_12335</name>
</gene>
<name>A0ABW3X0B2_9HYPH</name>
<dbReference type="SUPFAM" id="SSF111369">
    <property type="entry name" value="HlyD-like secretion proteins"/>
    <property type="match status" value="1"/>
</dbReference>
<evidence type="ECO:0000256" key="2">
    <source>
        <dbReference type="SAM" id="Coils"/>
    </source>
</evidence>
<comment type="caution">
    <text evidence="5">The sequence shown here is derived from an EMBL/GenBank/DDBJ whole genome shotgun (WGS) entry which is preliminary data.</text>
</comment>
<dbReference type="RefSeq" id="WP_379040292.1">
    <property type="nucleotide sequence ID" value="NZ_JBHTND010000015.1"/>
</dbReference>
<dbReference type="PANTHER" id="PTHR30469:SF38">
    <property type="entry name" value="HLYD FAMILY SECRETION PROTEIN"/>
    <property type="match status" value="1"/>
</dbReference>
<dbReference type="Gene3D" id="2.40.420.20">
    <property type="match status" value="1"/>
</dbReference>
<sequence>MSARRARDARLVVILWFAALVGIVGLPAQANEPVEPSVADAAKRSIAVVRTVKAERSTIAADLVFTGDIQAQSQVNVAFRNNGKIATRLVEVGDHVTADQVLARLDPQEQRSNLNNAQAALTSAEALLTQAKVNFKRQEMLLSSGYTTRPSYDDAEQQLRTTQASVESAKAALGTAQEQFSYTDLKAGVDGIVLSRSFEVGQVVQAGQTVLTMAEDGPRDAVFNVFEAVLATPPESKNVDITLQADPKVRTVGTVREISPSVDSTSGTVRVKIGLKDTPAAMSLGAIVIGTGKFRPQTAIVLPWSSLYRWEDGPAVWVRDPASGKVAPRNVTIERYSPNTIALSGGVEPGEEVVIAGIQFLRPGQTVSVAEEIGR</sequence>
<dbReference type="EMBL" id="JBHTND010000015">
    <property type="protein sequence ID" value="MFD1302358.1"/>
    <property type="molecule type" value="Genomic_DNA"/>
</dbReference>
<protein>
    <submittedName>
        <fullName evidence="5">Efflux RND transporter periplasmic adaptor subunit</fullName>
    </submittedName>
</protein>
<feature type="coiled-coil region" evidence="2">
    <location>
        <begin position="114"/>
        <end position="172"/>
    </location>
</feature>
<reference evidence="6" key="1">
    <citation type="journal article" date="2019" name="Int. J. Syst. Evol. Microbiol.">
        <title>The Global Catalogue of Microorganisms (GCM) 10K type strain sequencing project: providing services to taxonomists for standard genome sequencing and annotation.</title>
        <authorList>
            <consortium name="The Broad Institute Genomics Platform"/>
            <consortium name="The Broad Institute Genome Sequencing Center for Infectious Disease"/>
            <person name="Wu L."/>
            <person name="Ma J."/>
        </authorList>
    </citation>
    <scope>NUCLEOTIDE SEQUENCE [LARGE SCALE GENOMIC DNA]</scope>
    <source>
        <strain evidence="6">CCUG 56108</strain>
    </source>
</reference>
<evidence type="ECO:0000256" key="1">
    <source>
        <dbReference type="ARBA" id="ARBA00009477"/>
    </source>
</evidence>
<dbReference type="NCBIfam" id="TIGR01730">
    <property type="entry name" value="RND_mfp"/>
    <property type="match status" value="1"/>
</dbReference>
<dbReference type="InterPro" id="IPR058792">
    <property type="entry name" value="Beta-barrel_RND_2"/>
</dbReference>
<dbReference type="Proteomes" id="UP001597176">
    <property type="component" value="Unassembled WGS sequence"/>
</dbReference>
<dbReference type="Gene3D" id="2.40.30.170">
    <property type="match status" value="1"/>
</dbReference>
<dbReference type="Pfam" id="PF25954">
    <property type="entry name" value="Beta-barrel_RND_2"/>
    <property type="match status" value="1"/>
</dbReference>
<dbReference type="Pfam" id="PF25876">
    <property type="entry name" value="HH_MFP_RND"/>
    <property type="match status" value="1"/>
</dbReference>
<feature type="domain" description="CusB-like beta-barrel" evidence="4">
    <location>
        <begin position="223"/>
        <end position="281"/>
    </location>
</feature>
<keyword evidence="2" id="KW-0175">Coiled coil</keyword>
<comment type="similarity">
    <text evidence="1">Belongs to the membrane fusion protein (MFP) (TC 8.A.1) family.</text>
</comment>
<accession>A0ABW3X0B2</accession>
<dbReference type="PANTHER" id="PTHR30469">
    <property type="entry name" value="MULTIDRUG RESISTANCE PROTEIN MDTA"/>
    <property type="match status" value="1"/>
</dbReference>
<dbReference type="InterPro" id="IPR006143">
    <property type="entry name" value="RND_pump_MFP"/>
</dbReference>
<evidence type="ECO:0000313" key="5">
    <source>
        <dbReference type="EMBL" id="MFD1302358.1"/>
    </source>
</evidence>
<evidence type="ECO:0000259" key="3">
    <source>
        <dbReference type="Pfam" id="PF25876"/>
    </source>
</evidence>
<proteinExistence type="inferred from homology"/>
<organism evidence="5 6">
    <name type="scientific">Methylobacterium marchantiae</name>
    <dbReference type="NCBI Taxonomy" id="600331"/>
    <lineage>
        <taxon>Bacteria</taxon>
        <taxon>Pseudomonadati</taxon>
        <taxon>Pseudomonadota</taxon>
        <taxon>Alphaproteobacteria</taxon>
        <taxon>Hyphomicrobiales</taxon>
        <taxon>Methylobacteriaceae</taxon>
        <taxon>Methylobacterium</taxon>
    </lineage>
</organism>
<evidence type="ECO:0000313" key="6">
    <source>
        <dbReference type="Proteomes" id="UP001597176"/>
    </source>
</evidence>
<dbReference type="Gene3D" id="2.40.50.100">
    <property type="match status" value="1"/>
</dbReference>
<dbReference type="InterPro" id="IPR058624">
    <property type="entry name" value="MdtA-like_HH"/>
</dbReference>
<evidence type="ECO:0000259" key="4">
    <source>
        <dbReference type="Pfam" id="PF25954"/>
    </source>
</evidence>
<keyword evidence="6" id="KW-1185">Reference proteome</keyword>
<dbReference type="Gene3D" id="1.10.287.470">
    <property type="entry name" value="Helix hairpin bin"/>
    <property type="match status" value="1"/>
</dbReference>